<dbReference type="Proteomes" id="UP001303115">
    <property type="component" value="Unassembled WGS sequence"/>
</dbReference>
<comment type="caution">
    <text evidence="1">The sequence shown here is derived from an EMBL/GenBank/DDBJ whole genome shotgun (WGS) entry which is preliminary data.</text>
</comment>
<feature type="non-terminal residue" evidence="1">
    <location>
        <position position="269"/>
    </location>
</feature>
<evidence type="ECO:0000313" key="2">
    <source>
        <dbReference type="Proteomes" id="UP001303115"/>
    </source>
</evidence>
<organism evidence="1 2">
    <name type="scientific">Parachaetomium inaequale</name>
    <dbReference type="NCBI Taxonomy" id="2588326"/>
    <lineage>
        <taxon>Eukaryota</taxon>
        <taxon>Fungi</taxon>
        <taxon>Dikarya</taxon>
        <taxon>Ascomycota</taxon>
        <taxon>Pezizomycotina</taxon>
        <taxon>Sordariomycetes</taxon>
        <taxon>Sordariomycetidae</taxon>
        <taxon>Sordariales</taxon>
        <taxon>Chaetomiaceae</taxon>
        <taxon>Parachaetomium</taxon>
    </lineage>
</organism>
<dbReference type="EMBL" id="MU854382">
    <property type="protein sequence ID" value="KAK4040182.1"/>
    <property type="molecule type" value="Genomic_DNA"/>
</dbReference>
<protein>
    <submittedName>
        <fullName evidence="1">Uncharacterized protein</fullName>
    </submittedName>
</protein>
<name>A0AAN6PGG1_9PEZI</name>
<reference evidence="2" key="1">
    <citation type="journal article" date="2023" name="Mol. Phylogenet. Evol.">
        <title>Genome-scale phylogeny and comparative genomics of the fungal order Sordariales.</title>
        <authorList>
            <person name="Hensen N."/>
            <person name="Bonometti L."/>
            <person name="Westerberg I."/>
            <person name="Brannstrom I.O."/>
            <person name="Guillou S."/>
            <person name="Cros-Aarteil S."/>
            <person name="Calhoun S."/>
            <person name="Haridas S."/>
            <person name="Kuo A."/>
            <person name="Mondo S."/>
            <person name="Pangilinan J."/>
            <person name="Riley R."/>
            <person name="LaButti K."/>
            <person name="Andreopoulos B."/>
            <person name="Lipzen A."/>
            <person name="Chen C."/>
            <person name="Yan M."/>
            <person name="Daum C."/>
            <person name="Ng V."/>
            <person name="Clum A."/>
            <person name="Steindorff A."/>
            <person name="Ohm R.A."/>
            <person name="Martin F."/>
            <person name="Silar P."/>
            <person name="Natvig D.O."/>
            <person name="Lalanne C."/>
            <person name="Gautier V."/>
            <person name="Ament-Velasquez S.L."/>
            <person name="Kruys A."/>
            <person name="Hutchinson M.I."/>
            <person name="Powell A.J."/>
            <person name="Barry K."/>
            <person name="Miller A.N."/>
            <person name="Grigoriev I.V."/>
            <person name="Debuchy R."/>
            <person name="Gladieux P."/>
            <person name="Hiltunen Thoren M."/>
            <person name="Johannesson H."/>
        </authorList>
    </citation>
    <scope>NUCLEOTIDE SEQUENCE [LARGE SCALE GENOMIC DNA]</scope>
    <source>
        <strain evidence="2">CBS 284.82</strain>
    </source>
</reference>
<proteinExistence type="predicted"/>
<keyword evidence="2" id="KW-1185">Reference proteome</keyword>
<dbReference type="AlphaFoldDB" id="A0AAN6PGG1"/>
<evidence type="ECO:0000313" key="1">
    <source>
        <dbReference type="EMBL" id="KAK4040182.1"/>
    </source>
</evidence>
<accession>A0AAN6PGG1</accession>
<sequence>MDNLESLPGTFSFLQFQRSFFSRLPPLFIPSGNMEIPPFLSTEPLQGDPPGCWADFLSPKLRRFPGCTHHIHWKKHLRHGGEGIVEAVSFGGGDGDDLFALKLFFQTKPLPNNYGHEHGPWPLDGEALTMASLEQVCASLGQASPTPVYVPVQRASRVEALSSLFACSLEGRQRNVYSALPETQRVALSGLFAATRVRRCHGWVRLEGEAVAHLNQHIEMDERRARKGDLMTAAYFEPGKYYFGLVYEYLPPAELDVDAVQRQIDFLHY</sequence>
<gene>
    <name evidence="1" type="ORF">C8A01DRAFT_15897</name>
</gene>